<dbReference type="GO" id="GO:0009922">
    <property type="term" value="F:fatty acid elongase activity"/>
    <property type="evidence" value="ECO:0007669"/>
    <property type="project" value="UniProtKB-EC"/>
</dbReference>
<evidence type="ECO:0000256" key="12">
    <source>
        <dbReference type="RuleBase" id="RU361115"/>
    </source>
</evidence>
<dbReference type="VEuPathDB" id="AmoebaDB:ACA1_061950"/>
<dbReference type="Pfam" id="PF01151">
    <property type="entry name" value="ELO"/>
    <property type="match status" value="1"/>
</dbReference>
<keyword evidence="4 12" id="KW-0808">Transferase</keyword>
<feature type="transmembrane region" description="Helical" evidence="12">
    <location>
        <begin position="154"/>
        <end position="174"/>
    </location>
</feature>
<keyword evidence="6 12" id="KW-0276">Fatty acid metabolism</keyword>
<keyword evidence="8 12" id="KW-0443">Lipid metabolism</keyword>
<dbReference type="RefSeq" id="XP_004339466.1">
    <property type="nucleotide sequence ID" value="XM_004339418.1"/>
</dbReference>
<feature type="transmembrane region" description="Helical" evidence="12">
    <location>
        <begin position="186"/>
        <end position="208"/>
    </location>
</feature>
<dbReference type="KEGG" id="acan:ACA1_061950"/>
<evidence type="ECO:0000256" key="10">
    <source>
        <dbReference type="ARBA" id="ARBA00023160"/>
    </source>
</evidence>
<evidence type="ECO:0000313" key="14">
    <source>
        <dbReference type="Proteomes" id="UP000011083"/>
    </source>
</evidence>
<dbReference type="AlphaFoldDB" id="L8GY24"/>
<dbReference type="OMA" id="TILHRIT"/>
<dbReference type="Proteomes" id="UP000011083">
    <property type="component" value="Unassembled WGS sequence"/>
</dbReference>
<evidence type="ECO:0000256" key="6">
    <source>
        <dbReference type="ARBA" id="ARBA00022832"/>
    </source>
</evidence>
<keyword evidence="3 12" id="KW-0444">Lipid biosynthesis</keyword>
<evidence type="ECO:0000256" key="9">
    <source>
        <dbReference type="ARBA" id="ARBA00023136"/>
    </source>
</evidence>
<evidence type="ECO:0000256" key="11">
    <source>
        <dbReference type="ARBA" id="ARBA00047375"/>
    </source>
</evidence>
<evidence type="ECO:0000256" key="2">
    <source>
        <dbReference type="ARBA" id="ARBA00007263"/>
    </source>
</evidence>
<accession>L8GY24</accession>
<sequence>MDALVSLVEQHNDMLLSYSIPAVAITVYLSTIVVLKLWMSTREKPFKVQSISAAHNFFLCVLSLAMAVGTSYEAFVVRAPQIGLGELFCSTDREEVFNNRLWFWCVVFYISKYYEFFDTVILLLRKRPLLVLHVWHHCSVSVLSLVFLRANMTWFFTGVIINGAIHTFTYYFYFQSSLGNTVWWKKYLTQAQMVQFLWGIASWLPWPVLCQHNRTTETDYVVGANFLILASFFALFLNFFNHTYTPKAGAAGARDRKQKKVE</sequence>
<keyword evidence="5 12" id="KW-0812">Transmembrane</keyword>
<dbReference type="GO" id="GO:0005789">
    <property type="term" value="C:endoplasmic reticulum membrane"/>
    <property type="evidence" value="ECO:0007669"/>
    <property type="project" value="TreeGrafter"/>
</dbReference>
<protein>
    <recommendedName>
        <fullName evidence="12">Elongation of fatty acids protein</fullName>
        <ecNumber evidence="12">2.3.1.-</ecNumber>
    </recommendedName>
</protein>
<dbReference type="GO" id="GO:0019367">
    <property type="term" value="P:fatty acid elongation, saturated fatty acid"/>
    <property type="evidence" value="ECO:0007669"/>
    <property type="project" value="TreeGrafter"/>
</dbReference>
<evidence type="ECO:0000256" key="7">
    <source>
        <dbReference type="ARBA" id="ARBA00022989"/>
    </source>
</evidence>
<keyword evidence="10 12" id="KW-0275">Fatty acid biosynthesis</keyword>
<dbReference type="EC" id="2.3.1.-" evidence="12"/>
<dbReference type="PANTHER" id="PTHR11157">
    <property type="entry name" value="FATTY ACID ACYL TRANSFERASE-RELATED"/>
    <property type="match status" value="1"/>
</dbReference>
<dbReference type="EMBL" id="KB007974">
    <property type="protein sequence ID" value="ELR17453.1"/>
    <property type="molecule type" value="Genomic_DNA"/>
</dbReference>
<evidence type="ECO:0000256" key="3">
    <source>
        <dbReference type="ARBA" id="ARBA00022516"/>
    </source>
</evidence>
<proteinExistence type="inferred from homology"/>
<evidence type="ECO:0000256" key="8">
    <source>
        <dbReference type="ARBA" id="ARBA00023098"/>
    </source>
</evidence>
<feature type="transmembrane region" description="Helical" evidence="12">
    <location>
        <begin position="20"/>
        <end position="39"/>
    </location>
</feature>
<feature type="transmembrane region" description="Helical" evidence="12">
    <location>
        <begin position="51"/>
        <end position="72"/>
    </location>
</feature>
<comment type="subcellular location">
    <subcellularLocation>
        <location evidence="1">Membrane</location>
        <topology evidence="1">Multi-pass membrane protein</topology>
    </subcellularLocation>
</comment>
<reference evidence="13 14" key="1">
    <citation type="journal article" date="2013" name="Genome Biol.">
        <title>Genome of Acanthamoeba castellanii highlights extensive lateral gene transfer and early evolution of tyrosine kinase signaling.</title>
        <authorList>
            <person name="Clarke M."/>
            <person name="Lohan A.J."/>
            <person name="Liu B."/>
            <person name="Lagkouvardos I."/>
            <person name="Roy S."/>
            <person name="Zafar N."/>
            <person name="Bertelli C."/>
            <person name="Schilde C."/>
            <person name="Kianianmomeni A."/>
            <person name="Burglin T.R."/>
            <person name="Frech C."/>
            <person name="Turcotte B."/>
            <person name="Kopec K.O."/>
            <person name="Synnott J.M."/>
            <person name="Choo C."/>
            <person name="Paponov I."/>
            <person name="Finkler A."/>
            <person name="Soon Heng Tan C."/>
            <person name="Hutchins A.P."/>
            <person name="Weinmeier T."/>
            <person name="Rattei T."/>
            <person name="Chu J.S."/>
            <person name="Gimenez G."/>
            <person name="Irimia M."/>
            <person name="Rigden D.J."/>
            <person name="Fitzpatrick D.A."/>
            <person name="Lorenzo-Morales J."/>
            <person name="Bateman A."/>
            <person name="Chiu C.H."/>
            <person name="Tang P."/>
            <person name="Hegemann P."/>
            <person name="Fromm H."/>
            <person name="Raoult D."/>
            <person name="Greub G."/>
            <person name="Miranda-Saavedra D."/>
            <person name="Chen N."/>
            <person name="Nash P."/>
            <person name="Ginger M.L."/>
            <person name="Horn M."/>
            <person name="Schaap P."/>
            <person name="Caler L."/>
            <person name="Loftus B."/>
        </authorList>
    </citation>
    <scope>NUCLEOTIDE SEQUENCE [LARGE SCALE GENOMIC DNA]</scope>
    <source>
        <strain evidence="13 14">Neff</strain>
    </source>
</reference>
<dbReference type="GeneID" id="14918241"/>
<keyword evidence="7 12" id="KW-1133">Transmembrane helix</keyword>
<keyword evidence="9 12" id="KW-0472">Membrane</keyword>
<name>L8GY24_ACACF</name>
<feature type="transmembrane region" description="Helical" evidence="12">
    <location>
        <begin position="129"/>
        <end position="148"/>
    </location>
</feature>
<dbReference type="GO" id="GO:0042761">
    <property type="term" value="P:very long-chain fatty acid biosynthetic process"/>
    <property type="evidence" value="ECO:0007669"/>
    <property type="project" value="TreeGrafter"/>
</dbReference>
<evidence type="ECO:0000256" key="1">
    <source>
        <dbReference type="ARBA" id="ARBA00004141"/>
    </source>
</evidence>
<feature type="transmembrane region" description="Helical" evidence="12">
    <location>
        <begin position="220"/>
        <end position="240"/>
    </location>
</feature>
<organism evidence="13 14">
    <name type="scientific">Acanthamoeba castellanii (strain ATCC 30010 / Neff)</name>
    <dbReference type="NCBI Taxonomy" id="1257118"/>
    <lineage>
        <taxon>Eukaryota</taxon>
        <taxon>Amoebozoa</taxon>
        <taxon>Discosea</taxon>
        <taxon>Longamoebia</taxon>
        <taxon>Centramoebida</taxon>
        <taxon>Acanthamoebidae</taxon>
        <taxon>Acanthamoeba</taxon>
    </lineage>
</organism>
<dbReference type="OrthoDB" id="434092at2759"/>
<dbReference type="GO" id="GO:0034626">
    <property type="term" value="P:fatty acid elongation, polyunsaturated fatty acid"/>
    <property type="evidence" value="ECO:0007669"/>
    <property type="project" value="TreeGrafter"/>
</dbReference>
<evidence type="ECO:0000256" key="5">
    <source>
        <dbReference type="ARBA" id="ARBA00022692"/>
    </source>
</evidence>
<dbReference type="GO" id="GO:0030148">
    <property type="term" value="P:sphingolipid biosynthetic process"/>
    <property type="evidence" value="ECO:0007669"/>
    <property type="project" value="TreeGrafter"/>
</dbReference>
<comment type="catalytic activity">
    <reaction evidence="11">
        <text>a very-long-chain acyl-CoA + malonyl-CoA + H(+) = a very-long-chain 3-oxoacyl-CoA + CO2 + CoA</text>
        <dbReference type="Rhea" id="RHEA:32727"/>
        <dbReference type="ChEBI" id="CHEBI:15378"/>
        <dbReference type="ChEBI" id="CHEBI:16526"/>
        <dbReference type="ChEBI" id="CHEBI:57287"/>
        <dbReference type="ChEBI" id="CHEBI:57384"/>
        <dbReference type="ChEBI" id="CHEBI:90725"/>
        <dbReference type="ChEBI" id="CHEBI:90736"/>
        <dbReference type="EC" id="2.3.1.199"/>
    </reaction>
</comment>
<comment type="similarity">
    <text evidence="2 12">Belongs to the ELO family.</text>
</comment>
<dbReference type="PANTHER" id="PTHR11157:SF134">
    <property type="entry name" value="ELONGATION OF FATTY ACIDS PROTEIN 1-RELATED"/>
    <property type="match status" value="1"/>
</dbReference>
<dbReference type="GO" id="GO:0016853">
    <property type="term" value="F:isomerase activity"/>
    <property type="evidence" value="ECO:0007669"/>
    <property type="project" value="UniProtKB-KW"/>
</dbReference>
<evidence type="ECO:0000256" key="4">
    <source>
        <dbReference type="ARBA" id="ARBA00022679"/>
    </source>
</evidence>
<evidence type="ECO:0000313" key="13">
    <source>
        <dbReference type="EMBL" id="ELR17453.1"/>
    </source>
</evidence>
<keyword evidence="13" id="KW-0413">Isomerase</keyword>
<keyword evidence="14" id="KW-1185">Reference proteome</keyword>
<gene>
    <name evidence="13" type="ORF">ACA1_061950</name>
</gene>
<dbReference type="InterPro" id="IPR002076">
    <property type="entry name" value="ELO_fam"/>
</dbReference>
<comment type="catalytic activity">
    <reaction evidence="12">
        <text>an acyl-CoA + malonyl-CoA + H(+) = a 3-oxoacyl-CoA + CO2 + CoA</text>
        <dbReference type="Rhea" id="RHEA:50252"/>
        <dbReference type="ChEBI" id="CHEBI:15378"/>
        <dbReference type="ChEBI" id="CHEBI:16526"/>
        <dbReference type="ChEBI" id="CHEBI:57287"/>
        <dbReference type="ChEBI" id="CHEBI:57384"/>
        <dbReference type="ChEBI" id="CHEBI:58342"/>
        <dbReference type="ChEBI" id="CHEBI:90726"/>
    </reaction>
    <physiologicalReaction direction="left-to-right" evidence="12">
        <dbReference type="Rhea" id="RHEA:50253"/>
    </physiologicalReaction>
</comment>
<dbReference type="GO" id="GO:0034625">
    <property type="term" value="P:fatty acid elongation, monounsaturated fatty acid"/>
    <property type="evidence" value="ECO:0007669"/>
    <property type="project" value="TreeGrafter"/>
</dbReference>
<feature type="transmembrane region" description="Helical" evidence="12">
    <location>
        <begin position="101"/>
        <end position="117"/>
    </location>
</feature>